<dbReference type="InterPro" id="IPR008978">
    <property type="entry name" value="HSP20-like_chaperone"/>
</dbReference>
<evidence type="ECO:0000256" key="4">
    <source>
        <dbReference type="SAM" id="MobiDB-lite"/>
    </source>
</evidence>
<dbReference type="RefSeq" id="WP_012348381.1">
    <property type="nucleotide sequence ID" value="NC_010524.1"/>
</dbReference>
<evidence type="ECO:0000256" key="1">
    <source>
        <dbReference type="ARBA" id="ARBA00023016"/>
    </source>
</evidence>
<protein>
    <submittedName>
        <fullName evidence="6">Heat shock protein Hsp20</fullName>
    </submittedName>
</protein>
<dbReference type="CDD" id="cd06464">
    <property type="entry name" value="ACD_sHsps-like"/>
    <property type="match status" value="1"/>
</dbReference>
<dbReference type="AlphaFoldDB" id="B1Y2X8"/>
<dbReference type="HOGENOM" id="CLU_046737_9_3_4"/>
<dbReference type="Pfam" id="PF00011">
    <property type="entry name" value="HSP20"/>
    <property type="match status" value="1"/>
</dbReference>
<proteinExistence type="inferred from homology"/>
<sequence length="130" mass="14184">MNAVTQTRDKTLESTPPARQEPALLTPVDVIEDATGITLYADLPGVARDKLNLKVEGDQLGIDAELALPMPQGLEVSHAEVTLQRWRRTFTLSKELDADQVSAELSQGVLRVHIPKAAHAQPRKISVQVS</sequence>
<dbReference type="Proteomes" id="UP000001693">
    <property type="component" value="Chromosome"/>
</dbReference>
<dbReference type="KEGG" id="lch:Lcho_3376"/>
<dbReference type="eggNOG" id="COG0071">
    <property type="taxonomic scope" value="Bacteria"/>
</dbReference>
<organism evidence="6 7">
    <name type="scientific">Leptothrix cholodnii (strain ATCC 51168 / LMG 8142 / SP-6)</name>
    <name type="common">Leptothrix discophora (strain SP-6)</name>
    <dbReference type="NCBI Taxonomy" id="395495"/>
    <lineage>
        <taxon>Bacteria</taxon>
        <taxon>Pseudomonadati</taxon>
        <taxon>Pseudomonadota</taxon>
        <taxon>Betaproteobacteria</taxon>
        <taxon>Burkholderiales</taxon>
        <taxon>Sphaerotilaceae</taxon>
        <taxon>Leptothrix</taxon>
    </lineage>
</organism>
<dbReference type="SUPFAM" id="SSF49764">
    <property type="entry name" value="HSP20-like chaperones"/>
    <property type="match status" value="1"/>
</dbReference>
<dbReference type="Gene3D" id="2.60.40.790">
    <property type="match status" value="1"/>
</dbReference>
<keyword evidence="1 6" id="KW-0346">Stress response</keyword>
<dbReference type="InterPro" id="IPR044587">
    <property type="entry name" value="HSP21-like"/>
</dbReference>
<name>B1Y2X8_LEPCP</name>
<evidence type="ECO:0000256" key="3">
    <source>
        <dbReference type="RuleBase" id="RU003616"/>
    </source>
</evidence>
<feature type="domain" description="SHSP" evidence="5">
    <location>
        <begin position="19"/>
        <end position="130"/>
    </location>
</feature>
<evidence type="ECO:0000256" key="2">
    <source>
        <dbReference type="PROSITE-ProRule" id="PRU00285"/>
    </source>
</evidence>
<dbReference type="PROSITE" id="PS01031">
    <property type="entry name" value="SHSP"/>
    <property type="match status" value="1"/>
</dbReference>
<reference evidence="6 7" key="1">
    <citation type="submission" date="2008-03" db="EMBL/GenBank/DDBJ databases">
        <title>Complete sequence of Leptothrix cholodnii SP-6.</title>
        <authorList>
            <consortium name="US DOE Joint Genome Institute"/>
            <person name="Copeland A."/>
            <person name="Lucas S."/>
            <person name="Lapidus A."/>
            <person name="Glavina del Rio T."/>
            <person name="Dalin E."/>
            <person name="Tice H."/>
            <person name="Bruce D."/>
            <person name="Goodwin L."/>
            <person name="Pitluck S."/>
            <person name="Chertkov O."/>
            <person name="Brettin T."/>
            <person name="Detter J.C."/>
            <person name="Han C."/>
            <person name="Kuske C.R."/>
            <person name="Schmutz J."/>
            <person name="Larimer F."/>
            <person name="Land M."/>
            <person name="Hauser L."/>
            <person name="Kyrpides N."/>
            <person name="Lykidis A."/>
            <person name="Emerson D."/>
            <person name="Richardson P."/>
        </authorList>
    </citation>
    <scope>NUCLEOTIDE SEQUENCE [LARGE SCALE GENOMIC DNA]</scope>
    <source>
        <strain evidence="7">ATCC 51168 / LMG 8142 / SP-6</strain>
    </source>
</reference>
<evidence type="ECO:0000259" key="5">
    <source>
        <dbReference type="PROSITE" id="PS01031"/>
    </source>
</evidence>
<dbReference type="EMBL" id="CP001013">
    <property type="protein sequence ID" value="ACB35634.1"/>
    <property type="molecule type" value="Genomic_DNA"/>
</dbReference>
<dbReference type="OrthoDB" id="9788892at2"/>
<dbReference type="GO" id="GO:0009408">
    <property type="term" value="P:response to heat"/>
    <property type="evidence" value="ECO:0007669"/>
    <property type="project" value="InterPro"/>
</dbReference>
<feature type="region of interest" description="Disordered" evidence="4">
    <location>
        <begin position="1"/>
        <end position="21"/>
    </location>
</feature>
<dbReference type="PANTHER" id="PTHR46733:SF4">
    <property type="entry name" value="HEAT SHOCK PROTEIN 21, CHLOROPLASTIC"/>
    <property type="match status" value="1"/>
</dbReference>
<keyword evidence="7" id="KW-1185">Reference proteome</keyword>
<dbReference type="STRING" id="395495.Lcho_3376"/>
<comment type="similarity">
    <text evidence="2 3">Belongs to the small heat shock protein (HSP20) family.</text>
</comment>
<dbReference type="PANTHER" id="PTHR46733">
    <property type="entry name" value="26.5 KDA HEAT SHOCK PROTEIN, MITOCHONDRIAL"/>
    <property type="match status" value="1"/>
</dbReference>
<gene>
    <name evidence="6" type="ordered locus">Lcho_3376</name>
</gene>
<accession>B1Y2X8</accession>
<dbReference type="InterPro" id="IPR002068">
    <property type="entry name" value="A-crystallin/Hsp20_dom"/>
</dbReference>
<evidence type="ECO:0000313" key="7">
    <source>
        <dbReference type="Proteomes" id="UP000001693"/>
    </source>
</evidence>
<evidence type="ECO:0000313" key="6">
    <source>
        <dbReference type="EMBL" id="ACB35634.1"/>
    </source>
</evidence>